<proteinExistence type="predicted"/>
<comment type="caution">
    <text evidence="2">The sequence shown here is derived from an EMBL/GenBank/DDBJ whole genome shotgun (WGS) entry which is preliminary data.</text>
</comment>
<gene>
    <name evidence="2" type="ORF">JOQ06_006397</name>
</gene>
<feature type="region of interest" description="Disordered" evidence="1">
    <location>
        <begin position="92"/>
        <end position="189"/>
    </location>
</feature>
<accession>A0AAD6BH68</accession>
<name>A0AAD6BH68_9TELE</name>
<keyword evidence="3" id="KW-1185">Reference proteome</keyword>
<reference evidence="2" key="1">
    <citation type="submission" date="2022-11" db="EMBL/GenBank/DDBJ databases">
        <title>Chromosome-level genome of Pogonophryne albipinna.</title>
        <authorList>
            <person name="Jo E."/>
        </authorList>
    </citation>
    <scope>NUCLEOTIDE SEQUENCE</scope>
    <source>
        <strain evidence="2">SGF0006</strain>
        <tissue evidence="2">Muscle</tissue>
    </source>
</reference>
<dbReference type="EMBL" id="JAPTMU010000005">
    <property type="protein sequence ID" value="KAJ4943904.1"/>
    <property type="molecule type" value="Genomic_DNA"/>
</dbReference>
<sequence length="189" mass="20351">VQDANTTCVGCKAVIGVATKTCKFCKNTAAEKVEKLNTLGYRAMVFLSKPGKRPSTWKTHVAHPRWHLSDQAAKCLDRMKALYEVLVDGWTNPQPSPSLDVEPSTSAPTTIPSPSPDAEPATIILTTIPSPSPNAKPLTSAHTTIPSSSPEDRPSSSTYAVLLPTSPAIQTSTDVSPRKKLKKKNQDFE</sequence>
<organism evidence="2 3">
    <name type="scientific">Pogonophryne albipinna</name>
    <dbReference type="NCBI Taxonomy" id="1090488"/>
    <lineage>
        <taxon>Eukaryota</taxon>
        <taxon>Metazoa</taxon>
        <taxon>Chordata</taxon>
        <taxon>Craniata</taxon>
        <taxon>Vertebrata</taxon>
        <taxon>Euteleostomi</taxon>
        <taxon>Actinopterygii</taxon>
        <taxon>Neopterygii</taxon>
        <taxon>Teleostei</taxon>
        <taxon>Neoteleostei</taxon>
        <taxon>Acanthomorphata</taxon>
        <taxon>Eupercaria</taxon>
        <taxon>Perciformes</taxon>
        <taxon>Notothenioidei</taxon>
        <taxon>Pogonophryne</taxon>
    </lineage>
</organism>
<feature type="non-terminal residue" evidence="2">
    <location>
        <position position="1"/>
    </location>
</feature>
<dbReference type="Proteomes" id="UP001219934">
    <property type="component" value="Unassembled WGS sequence"/>
</dbReference>
<evidence type="ECO:0000256" key="1">
    <source>
        <dbReference type="SAM" id="MobiDB-lite"/>
    </source>
</evidence>
<dbReference type="AlphaFoldDB" id="A0AAD6BH68"/>
<feature type="non-terminal residue" evidence="2">
    <location>
        <position position="189"/>
    </location>
</feature>
<evidence type="ECO:0000313" key="2">
    <source>
        <dbReference type="EMBL" id="KAJ4943904.1"/>
    </source>
</evidence>
<protein>
    <submittedName>
        <fullName evidence="2">Uncharacterized protein</fullName>
    </submittedName>
</protein>
<evidence type="ECO:0000313" key="3">
    <source>
        <dbReference type="Proteomes" id="UP001219934"/>
    </source>
</evidence>